<dbReference type="Gene3D" id="3.90.180.10">
    <property type="entry name" value="Medium-chain alcohol dehydrogenases, catalytic domain"/>
    <property type="match status" value="1"/>
</dbReference>
<evidence type="ECO:0000256" key="4">
    <source>
        <dbReference type="ARBA" id="ARBA00022833"/>
    </source>
</evidence>
<evidence type="ECO:0000256" key="5">
    <source>
        <dbReference type="ARBA" id="ARBA00023002"/>
    </source>
</evidence>
<organism evidence="8">
    <name type="scientific">Blastobotrys adeninivorans</name>
    <name type="common">Yeast</name>
    <name type="synonym">Arxula adeninivorans</name>
    <dbReference type="NCBI Taxonomy" id="409370"/>
    <lineage>
        <taxon>Eukaryota</taxon>
        <taxon>Fungi</taxon>
        <taxon>Dikarya</taxon>
        <taxon>Ascomycota</taxon>
        <taxon>Saccharomycotina</taxon>
        <taxon>Dipodascomycetes</taxon>
        <taxon>Dipodascales</taxon>
        <taxon>Trichomonascaceae</taxon>
        <taxon>Blastobotrys</taxon>
    </lineage>
</organism>
<dbReference type="PhylomeDB" id="A0A060TEF1"/>
<protein>
    <submittedName>
        <fullName evidence="8">ARAD1D06820p</fullName>
    </submittedName>
</protein>
<dbReference type="Pfam" id="PF08240">
    <property type="entry name" value="ADH_N"/>
    <property type="match status" value="1"/>
</dbReference>
<dbReference type="InterPro" id="IPR013149">
    <property type="entry name" value="ADH-like_C"/>
</dbReference>
<reference evidence="8" key="1">
    <citation type="submission" date="2014-02" db="EMBL/GenBank/DDBJ databases">
        <authorList>
            <person name="Genoscope - CEA"/>
        </authorList>
    </citation>
    <scope>NUCLEOTIDE SEQUENCE</scope>
    <source>
        <strain evidence="8">LS3</strain>
    </source>
</reference>
<dbReference type="Gene3D" id="3.40.50.720">
    <property type="entry name" value="NAD(P)-binding Rossmann-like Domain"/>
    <property type="match status" value="1"/>
</dbReference>
<name>A0A060TEF1_BLAAD</name>
<dbReference type="AlphaFoldDB" id="A0A060TEF1"/>
<dbReference type="SUPFAM" id="SSF51735">
    <property type="entry name" value="NAD(P)-binding Rossmann-fold domains"/>
    <property type="match status" value="1"/>
</dbReference>
<keyword evidence="3 6" id="KW-0479">Metal-binding</keyword>
<dbReference type="InterPro" id="IPR013154">
    <property type="entry name" value="ADH-like_N"/>
</dbReference>
<dbReference type="GO" id="GO:0004022">
    <property type="term" value="F:alcohol dehydrogenase (NAD+) activity"/>
    <property type="evidence" value="ECO:0007669"/>
    <property type="project" value="TreeGrafter"/>
</dbReference>
<reference evidence="8" key="2">
    <citation type="submission" date="2014-06" db="EMBL/GenBank/DDBJ databases">
        <title>The complete genome of Blastobotrys (Arxula) adeninivorans LS3 - a yeast of biotechnological interest.</title>
        <authorList>
            <person name="Kunze G."/>
            <person name="Gaillardin C."/>
            <person name="Czernicka M."/>
            <person name="Durrens P."/>
            <person name="Martin T."/>
            <person name="Boer E."/>
            <person name="Gabaldon T."/>
            <person name="Cruz J."/>
            <person name="Talla E."/>
            <person name="Marck C."/>
            <person name="Goffeau A."/>
            <person name="Barbe V."/>
            <person name="Baret P."/>
            <person name="Baronian K."/>
            <person name="Beier S."/>
            <person name="Bleykasten C."/>
            <person name="Bode R."/>
            <person name="Casaregola S."/>
            <person name="Despons L."/>
            <person name="Fairhead C."/>
            <person name="Giersberg M."/>
            <person name="Gierski P."/>
            <person name="Hahnel U."/>
            <person name="Hartmann A."/>
            <person name="Jankowska D."/>
            <person name="Jubin C."/>
            <person name="Jung P."/>
            <person name="Lafontaine I."/>
            <person name="Leh-Louis V."/>
            <person name="Lemaire M."/>
            <person name="Marcet-Houben M."/>
            <person name="Mascher M."/>
            <person name="Morel G."/>
            <person name="Richard G.-F."/>
            <person name="Riechen J."/>
            <person name="Sacerdot C."/>
            <person name="Sarkar A."/>
            <person name="Savel G."/>
            <person name="Schacherer J."/>
            <person name="Sherman D."/>
            <person name="Straub M.-L."/>
            <person name="Stein N."/>
            <person name="Thierry A."/>
            <person name="Trautwein-Schult A."/>
            <person name="Westhof E."/>
            <person name="Worch S."/>
            <person name="Dujon B."/>
            <person name="Souciet J.-L."/>
            <person name="Wincker P."/>
            <person name="Scholz U."/>
            <person name="Neuveglise N."/>
        </authorList>
    </citation>
    <scope>NUCLEOTIDE SEQUENCE</scope>
    <source>
        <strain evidence="8">LS3</strain>
    </source>
</reference>
<gene>
    <name evidence="8" type="ORF">GNLVRS02_ARAD1D06820g</name>
</gene>
<evidence type="ECO:0000256" key="1">
    <source>
        <dbReference type="ARBA" id="ARBA00001947"/>
    </source>
</evidence>
<dbReference type="SMART" id="SM00829">
    <property type="entry name" value="PKS_ER"/>
    <property type="match status" value="1"/>
</dbReference>
<dbReference type="InterPro" id="IPR011032">
    <property type="entry name" value="GroES-like_sf"/>
</dbReference>
<proteinExistence type="inferred from homology"/>
<dbReference type="Pfam" id="PF00107">
    <property type="entry name" value="ADH_zinc_N"/>
    <property type="match status" value="1"/>
</dbReference>
<comment type="cofactor">
    <cofactor evidence="1 6">
        <name>Zn(2+)</name>
        <dbReference type="ChEBI" id="CHEBI:29105"/>
    </cofactor>
</comment>
<dbReference type="PANTHER" id="PTHR42940:SF8">
    <property type="entry name" value="VACUOLAR PROTEIN SORTING-ASSOCIATED PROTEIN 11"/>
    <property type="match status" value="1"/>
</dbReference>
<evidence type="ECO:0000256" key="2">
    <source>
        <dbReference type="ARBA" id="ARBA00008072"/>
    </source>
</evidence>
<evidence type="ECO:0000256" key="3">
    <source>
        <dbReference type="ARBA" id="ARBA00022723"/>
    </source>
</evidence>
<evidence type="ECO:0000256" key="6">
    <source>
        <dbReference type="RuleBase" id="RU361277"/>
    </source>
</evidence>
<dbReference type="PROSITE" id="PS00059">
    <property type="entry name" value="ADH_ZINC"/>
    <property type="match status" value="1"/>
</dbReference>
<dbReference type="InterPro" id="IPR002328">
    <property type="entry name" value="ADH_Zn_CS"/>
</dbReference>
<dbReference type="EMBL" id="HG937694">
    <property type="protein sequence ID" value="CDP37232.1"/>
    <property type="molecule type" value="Genomic_DNA"/>
</dbReference>
<accession>A0A060TEF1</accession>
<dbReference type="GO" id="GO:0008270">
    <property type="term" value="F:zinc ion binding"/>
    <property type="evidence" value="ECO:0007669"/>
    <property type="project" value="InterPro"/>
</dbReference>
<keyword evidence="4 6" id="KW-0862">Zinc</keyword>
<comment type="similarity">
    <text evidence="2 6">Belongs to the zinc-containing alcohol dehydrogenase family.</text>
</comment>
<evidence type="ECO:0000313" key="8">
    <source>
        <dbReference type="EMBL" id="CDP37232.1"/>
    </source>
</evidence>
<dbReference type="CDD" id="cd08254">
    <property type="entry name" value="hydroxyacyl_CoA_DH"/>
    <property type="match status" value="1"/>
</dbReference>
<feature type="domain" description="Enoyl reductase (ER)" evidence="7">
    <location>
        <begin position="18"/>
        <end position="337"/>
    </location>
</feature>
<dbReference type="SUPFAM" id="SSF50129">
    <property type="entry name" value="GroES-like"/>
    <property type="match status" value="1"/>
</dbReference>
<dbReference type="InterPro" id="IPR036291">
    <property type="entry name" value="NAD(P)-bd_dom_sf"/>
</dbReference>
<dbReference type="GO" id="GO:0005737">
    <property type="term" value="C:cytoplasm"/>
    <property type="evidence" value="ECO:0007669"/>
    <property type="project" value="TreeGrafter"/>
</dbReference>
<dbReference type="InterPro" id="IPR020843">
    <property type="entry name" value="ER"/>
</dbReference>
<sequence length="340" mass="37019">MSIPKSQRAWVYECSTDTRSQSFDYVDIPVNSPGFGEVLLKVAACGICRSDLDLVLGQLYIPGRYVLGHEIVGTIAQLGEGISPQLYPDDKLFVVFGPNGCQQCYNCRKGLDNQCSNCKKWYGFGVDGGFEQYIVVREQSLIPVPPGISPQAAAATTDAVLSSYHACMRAQVTAQSSVLVIGVGGLGLNAIQILRNVLGAYTIATNRTESKLESALKFGANKVYHKMPEEPLNVDIVLDFVGTTASWDLARKHARPTGKIVPVGVNEHNLTFDNSVFELMEHQIIGSFWGTSAELVRCLDYVAEGKIVPQVQVCTIDSVKDKLEVMHDGGVNGRFVVVLE</sequence>
<keyword evidence="5" id="KW-0560">Oxidoreductase</keyword>
<dbReference type="PANTHER" id="PTHR42940">
    <property type="entry name" value="ALCOHOL DEHYDROGENASE 1-RELATED"/>
    <property type="match status" value="1"/>
</dbReference>
<evidence type="ECO:0000259" key="7">
    <source>
        <dbReference type="SMART" id="SM00829"/>
    </source>
</evidence>